<protein>
    <submittedName>
        <fullName evidence="1">Uncharacterized protein</fullName>
    </submittedName>
</protein>
<reference evidence="1 2" key="1">
    <citation type="journal article" date="2011" name="Biochem. Biophys. Res. Commun.">
        <title>Increased number of Arginine-based salt bridges contributes to the thermotolerance of thermotolerant acetic acid bacteria, Acetobacter tropicalis SKU1100.</title>
        <authorList>
            <person name="Matsutani M."/>
            <person name="Hirakawa H."/>
            <person name="Nishikura M."/>
            <person name="Soemphol W."/>
            <person name="Ali I.A.I."/>
            <person name="Yakushi T."/>
            <person name="Matsushita K."/>
        </authorList>
    </citation>
    <scope>NUCLEOTIDE SEQUENCE [LARGE SCALE GENOMIC DNA]</scope>
    <source>
        <strain evidence="1 2">NBRC 101654</strain>
    </source>
</reference>
<evidence type="ECO:0000313" key="1">
    <source>
        <dbReference type="EMBL" id="GAA07587.1"/>
    </source>
</evidence>
<proteinExistence type="predicted"/>
<name>F7VB42_9PROT</name>
<evidence type="ECO:0000313" key="2">
    <source>
        <dbReference type="Proteomes" id="UP000004319"/>
    </source>
</evidence>
<dbReference type="AlphaFoldDB" id="F7VB42"/>
<dbReference type="Proteomes" id="UP000004319">
    <property type="component" value="Unassembled WGS sequence"/>
</dbReference>
<gene>
    <name evidence="1" type="ORF">ATPR_0591</name>
</gene>
<dbReference type="EMBL" id="BABS01000010">
    <property type="protein sequence ID" value="GAA07587.1"/>
    <property type="molecule type" value="Genomic_DNA"/>
</dbReference>
<sequence length="59" mass="6263">MLPSVVVTPTPDQLLEYRMCGVRLTSPERLGSDAGKSGAGNSAAFFMSHIPLILACVWA</sequence>
<comment type="caution">
    <text evidence="1">The sequence shown here is derived from an EMBL/GenBank/DDBJ whole genome shotgun (WGS) entry which is preliminary data.</text>
</comment>
<accession>F7VB42</accession>
<organism evidence="1 2">
    <name type="scientific">Acetobacter tropicalis NBRC 101654</name>
    <dbReference type="NCBI Taxonomy" id="749388"/>
    <lineage>
        <taxon>Bacteria</taxon>
        <taxon>Pseudomonadati</taxon>
        <taxon>Pseudomonadota</taxon>
        <taxon>Alphaproteobacteria</taxon>
        <taxon>Acetobacterales</taxon>
        <taxon>Acetobacteraceae</taxon>
        <taxon>Acetobacter</taxon>
    </lineage>
</organism>